<gene>
    <name evidence="3" type="ORF">ILUMI_10249</name>
</gene>
<feature type="compositionally biased region" description="Polar residues" evidence="1">
    <location>
        <begin position="48"/>
        <end position="70"/>
    </location>
</feature>
<protein>
    <submittedName>
        <fullName evidence="3">Uncharacterized protein</fullName>
    </submittedName>
</protein>
<sequence length="140" mass="15663">MDYLQPPQTPDTPLRPIPQSPTRISPKTPIDRGRRPPRLVLPSPNSPPQFTNNPSPYPASLTSKSSNPNGNPYVYPRKHSEFVTDLKGFAKSGLGVGEKCTYWLYNRIYSLSRRWFTHCFLSIVLALYTVGGAALFVVAE</sequence>
<dbReference type="Proteomes" id="UP000801492">
    <property type="component" value="Unassembled WGS sequence"/>
</dbReference>
<organism evidence="3 4">
    <name type="scientific">Ignelater luminosus</name>
    <name type="common">Cucubano</name>
    <name type="synonym">Pyrophorus luminosus</name>
    <dbReference type="NCBI Taxonomy" id="2038154"/>
    <lineage>
        <taxon>Eukaryota</taxon>
        <taxon>Metazoa</taxon>
        <taxon>Ecdysozoa</taxon>
        <taxon>Arthropoda</taxon>
        <taxon>Hexapoda</taxon>
        <taxon>Insecta</taxon>
        <taxon>Pterygota</taxon>
        <taxon>Neoptera</taxon>
        <taxon>Endopterygota</taxon>
        <taxon>Coleoptera</taxon>
        <taxon>Polyphaga</taxon>
        <taxon>Elateriformia</taxon>
        <taxon>Elateroidea</taxon>
        <taxon>Elateridae</taxon>
        <taxon>Agrypninae</taxon>
        <taxon>Pyrophorini</taxon>
        <taxon>Ignelater</taxon>
    </lineage>
</organism>
<name>A0A8K0CY89_IGNLU</name>
<accession>A0A8K0CY89</accession>
<keyword evidence="2" id="KW-0472">Membrane</keyword>
<proteinExistence type="predicted"/>
<comment type="caution">
    <text evidence="3">The sequence shown here is derived from an EMBL/GenBank/DDBJ whole genome shotgun (WGS) entry which is preliminary data.</text>
</comment>
<evidence type="ECO:0000256" key="1">
    <source>
        <dbReference type="SAM" id="MobiDB-lite"/>
    </source>
</evidence>
<evidence type="ECO:0000313" key="3">
    <source>
        <dbReference type="EMBL" id="KAF2895928.1"/>
    </source>
</evidence>
<dbReference type="AlphaFoldDB" id="A0A8K0CY89"/>
<dbReference type="EMBL" id="VTPC01005511">
    <property type="protein sequence ID" value="KAF2895928.1"/>
    <property type="molecule type" value="Genomic_DNA"/>
</dbReference>
<evidence type="ECO:0000313" key="4">
    <source>
        <dbReference type="Proteomes" id="UP000801492"/>
    </source>
</evidence>
<keyword evidence="2" id="KW-0812">Transmembrane</keyword>
<dbReference type="OrthoDB" id="297496at2759"/>
<evidence type="ECO:0000256" key="2">
    <source>
        <dbReference type="SAM" id="Phobius"/>
    </source>
</evidence>
<feature type="transmembrane region" description="Helical" evidence="2">
    <location>
        <begin position="115"/>
        <end position="139"/>
    </location>
</feature>
<feature type="compositionally biased region" description="Pro residues" evidence="1">
    <location>
        <begin position="7"/>
        <end position="19"/>
    </location>
</feature>
<keyword evidence="4" id="KW-1185">Reference proteome</keyword>
<reference evidence="3" key="1">
    <citation type="submission" date="2019-08" db="EMBL/GenBank/DDBJ databases">
        <title>The genome of the North American firefly Photinus pyralis.</title>
        <authorList>
            <consortium name="Photinus pyralis genome working group"/>
            <person name="Fallon T.R."/>
            <person name="Sander Lower S.E."/>
            <person name="Weng J.-K."/>
        </authorList>
    </citation>
    <scope>NUCLEOTIDE SEQUENCE</scope>
    <source>
        <strain evidence="3">TRF0915ILg1</strain>
        <tissue evidence="3">Whole body</tissue>
    </source>
</reference>
<feature type="region of interest" description="Disordered" evidence="1">
    <location>
        <begin position="1"/>
        <end position="74"/>
    </location>
</feature>
<feature type="non-terminal residue" evidence="3">
    <location>
        <position position="140"/>
    </location>
</feature>
<keyword evidence="2" id="KW-1133">Transmembrane helix</keyword>